<dbReference type="EMBL" id="VSSQ01003365">
    <property type="protein sequence ID" value="MPM20365.1"/>
    <property type="molecule type" value="Genomic_DNA"/>
</dbReference>
<proteinExistence type="predicted"/>
<dbReference type="AlphaFoldDB" id="A0A644XVZ7"/>
<name>A0A644XVZ7_9ZZZZ</name>
<accession>A0A644XVZ7</accession>
<comment type="caution">
    <text evidence="1">The sequence shown here is derived from an EMBL/GenBank/DDBJ whole genome shotgun (WGS) entry which is preliminary data.</text>
</comment>
<reference evidence="1" key="1">
    <citation type="submission" date="2019-08" db="EMBL/GenBank/DDBJ databases">
        <authorList>
            <person name="Kucharzyk K."/>
            <person name="Murdoch R.W."/>
            <person name="Higgins S."/>
            <person name="Loffler F."/>
        </authorList>
    </citation>
    <scope>NUCLEOTIDE SEQUENCE</scope>
</reference>
<protein>
    <submittedName>
        <fullName evidence="1">Uncharacterized protein</fullName>
    </submittedName>
</protein>
<dbReference type="Pfam" id="PF19524">
    <property type="entry name" value="DUF6054"/>
    <property type="match status" value="1"/>
</dbReference>
<sequence length="114" mass="12399">MAIYEQRLQGNFDEILGLIEEGVMQGSIPATLEGGSDYTAGSVRCAVRVFERYSMIGGNRVSLNVTLIGQGDELFLSAIASGGSQAVFFKINTFGEEAFLDRVRHIMQNYLSPG</sequence>
<evidence type="ECO:0000313" key="1">
    <source>
        <dbReference type="EMBL" id="MPM20365.1"/>
    </source>
</evidence>
<gene>
    <name evidence="1" type="ORF">SDC9_66794</name>
</gene>
<organism evidence="1">
    <name type="scientific">bioreactor metagenome</name>
    <dbReference type="NCBI Taxonomy" id="1076179"/>
    <lineage>
        <taxon>unclassified sequences</taxon>
        <taxon>metagenomes</taxon>
        <taxon>ecological metagenomes</taxon>
    </lineage>
</organism>
<dbReference type="InterPro" id="IPR046117">
    <property type="entry name" value="DUF6054"/>
</dbReference>